<accession>A0ACD3AUE4</accession>
<organism evidence="1 2">
    <name type="scientific">Pluteus cervinus</name>
    <dbReference type="NCBI Taxonomy" id="181527"/>
    <lineage>
        <taxon>Eukaryota</taxon>
        <taxon>Fungi</taxon>
        <taxon>Dikarya</taxon>
        <taxon>Basidiomycota</taxon>
        <taxon>Agaricomycotina</taxon>
        <taxon>Agaricomycetes</taxon>
        <taxon>Agaricomycetidae</taxon>
        <taxon>Agaricales</taxon>
        <taxon>Pluteineae</taxon>
        <taxon>Pluteaceae</taxon>
        <taxon>Pluteus</taxon>
    </lineage>
</organism>
<protein>
    <submittedName>
        <fullName evidence="1">Acetyl-CoA synthetase-like protein</fullName>
    </submittedName>
</protein>
<evidence type="ECO:0000313" key="2">
    <source>
        <dbReference type="Proteomes" id="UP000308600"/>
    </source>
</evidence>
<proteinExistence type="predicted"/>
<gene>
    <name evidence="1" type="ORF">BDN72DRAFT_643219</name>
</gene>
<dbReference type="EMBL" id="ML208340">
    <property type="protein sequence ID" value="TFK68984.1"/>
    <property type="molecule type" value="Genomic_DNA"/>
</dbReference>
<name>A0ACD3AUE4_9AGAR</name>
<keyword evidence="2" id="KW-1185">Reference proteome</keyword>
<dbReference type="Proteomes" id="UP000308600">
    <property type="component" value="Unassembled WGS sequence"/>
</dbReference>
<sequence length="574" mass="63095">MIIKSPFPDPPPLPETNVHNIFFNRPEQAQWADFTLLIDAPTGKRRGYREFVERVRDAATALGAPVAEGGLGLRGEDEIVGIMSENSMDYIALVQASLAITTPFALISSYSTPFELKHALNMTKVTRLFVDAKLLPIVLPVAKAVGLSSKRIYLLQGHVKGRKSLGDMIREVKTKGIKRQDVRPAKRDTLAYLVLSSGTSGLPKAVMISHGNIIYTIGQSIVLSEAAAAVHTPPTPSTPEGFPVMLGFLPMHHTYGLHAHCFRSFLVQCSTVVVPKWELKSALKHISNYRVTHLLLIPSVVHQIVNHPAAAKADFSSVLHMNSGAAYLPTELSRKMSSLVPARAIFIEGYGMSEATIAAITQPLPGTLGYLKRYPGCTGVLYPGMEARIVDEDGSDCEVNKVGELWLRAPNVALGYWNNEKANKGTFVDGWLKTGDQFRVDAERYFYFADRSKDTLKISGSQVSPVEIEDVLLAHPDKLIVDVSVAGVSGGRTSDEKVPRAWIVLSESGKKRGTSEVVKALEAWHQENLSKYKWLRGGIEVVREIPKSPTGKTLRRVLQDGYEQRLAKKVKSKL</sequence>
<evidence type="ECO:0000313" key="1">
    <source>
        <dbReference type="EMBL" id="TFK68984.1"/>
    </source>
</evidence>
<reference evidence="1 2" key="1">
    <citation type="journal article" date="2019" name="Nat. Ecol. Evol.">
        <title>Megaphylogeny resolves global patterns of mushroom evolution.</title>
        <authorList>
            <person name="Varga T."/>
            <person name="Krizsan K."/>
            <person name="Foldi C."/>
            <person name="Dima B."/>
            <person name="Sanchez-Garcia M."/>
            <person name="Sanchez-Ramirez S."/>
            <person name="Szollosi G.J."/>
            <person name="Szarkandi J.G."/>
            <person name="Papp V."/>
            <person name="Albert L."/>
            <person name="Andreopoulos W."/>
            <person name="Angelini C."/>
            <person name="Antonin V."/>
            <person name="Barry K.W."/>
            <person name="Bougher N.L."/>
            <person name="Buchanan P."/>
            <person name="Buyck B."/>
            <person name="Bense V."/>
            <person name="Catcheside P."/>
            <person name="Chovatia M."/>
            <person name="Cooper J."/>
            <person name="Damon W."/>
            <person name="Desjardin D."/>
            <person name="Finy P."/>
            <person name="Geml J."/>
            <person name="Haridas S."/>
            <person name="Hughes K."/>
            <person name="Justo A."/>
            <person name="Karasinski D."/>
            <person name="Kautmanova I."/>
            <person name="Kiss B."/>
            <person name="Kocsube S."/>
            <person name="Kotiranta H."/>
            <person name="LaButti K.M."/>
            <person name="Lechner B.E."/>
            <person name="Liimatainen K."/>
            <person name="Lipzen A."/>
            <person name="Lukacs Z."/>
            <person name="Mihaltcheva S."/>
            <person name="Morgado L.N."/>
            <person name="Niskanen T."/>
            <person name="Noordeloos M.E."/>
            <person name="Ohm R.A."/>
            <person name="Ortiz-Santana B."/>
            <person name="Ovrebo C."/>
            <person name="Racz N."/>
            <person name="Riley R."/>
            <person name="Savchenko A."/>
            <person name="Shiryaev A."/>
            <person name="Soop K."/>
            <person name="Spirin V."/>
            <person name="Szebenyi C."/>
            <person name="Tomsovsky M."/>
            <person name="Tulloss R.E."/>
            <person name="Uehling J."/>
            <person name="Grigoriev I.V."/>
            <person name="Vagvolgyi C."/>
            <person name="Papp T."/>
            <person name="Martin F.M."/>
            <person name="Miettinen O."/>
            <person name="Hibbett D.S."/>
            <person name="Nagy L.G."/>
        </authorList>
    </citation>
    <scope>NUCLEOTIDE SEQUENCE [LARGE SCALE GENOMIC DNA]</scope>
    <source>
        <strain evidence="1 2">NL-1719</strain>
    </source>
</reference>